<proteinExistence type="predicted"/>
<reference evidence="2" key="1">
    <citation type="journal article" date="2019" name="Int. J. Syst. Evol. Microbiol.">
        <title>The Global Catalogue of Microorganisms (GCM) 10K type strain sequencing project: providing services to taxonomists for standard genome sequencing and annotation.</title>
        <authorList>
            <consortium name="The Broad Institute Genomics Platform"/>
            <consortium name="The Broad Institute Genome Sequencing Center for Infectious Disease"/>
            <person name="Wu L."/>
            <person name="Ma J."/>
        </authorList>
    </citation>
    <scope>NUCLEOTIDE SEQUENCE [LARGE SCALE GENOMIC DNA]</scope>
    <source>
        <strain evidence="2">JCM 17561</strain>
    </source>
</reference>
<keyword evidence="2" id="KW-1185">Reference proteome</keyword>
<comment type="caution">
    <text evidence="1">The sequence shown here is derived from an EMBL/GenBank/DDBJ whole genome shotgun (WGS) entry which is preliminary data.</text>
</comment>
<organism evidence="1 2">
    <name type="scientific">Comamonas faecalis</name>
    <dbReference type="NCBI Taxonomy" id="1387849"/>
    <lineage>
        <taxon>Bacteria</taxon>
        <taxon>Pseudomonadati</taxon>
        <taxon>Pseudomonadota</taxon>
        <taxon>Betaproteobacteria</taxon>
        <taxon>Burkholderiales</taxon>
        <taxon>Comamonadaceae</taxon>
        <taxon>Comamonas</taxon>
    </lineage>
</organism>
<evidence type="ECO:0000313" key="1">
    <source>
        <dbReference type="EMBL" id="GAA4003977.1"/>
    </source>
</evidence>
<name>A0ABP7RYM5_9BURK</name>
<dbReference type="EMBL" id="BAABBP010000036">
    <property type="protein sequence ID" value="GAA4003977.1"/>
    <property type="molecule type" value="Genomic_DNA"/>
</dbReference>
<gene>
    <name evidence="1" type="ORF">GCM10022279_29910</name>
</gene>
<sequence>MDTKGRFLVNTEGASSFMELATTETGGKAFLGDAEQYDSQVGPDITAAHITLRDAANKVAALVEDPTRTDVQKHEAAAILAERTVAQLAKTKAAIEARAESLYNTGLTQAQMQFAPSAERGALDSEIRAYIREQAGKGEGLMKIRQAMEDKAVAAVVFHSPSFLLDIAPENHTKLRFEATERHVPAAYKMMTDSVALRELPAKYDKTISAVRGSFYLPTVAAQASKRVQV</sequence>
<protein>
    <submittedName>
        <fullName evidence="1">Uncharacterized protein</fullName>
    </submittedName>
</protein>
<dbReference type="Proteomes" id="UP001501627">
    <property type="component" value="Unassembled WGS sequence"/>
</dbReference>
<evidence type="ECO:0000313" key="2">
    <source>
        <dbReference type="Proteomes" id="UP001501627"/>
    </source>
</evidence>
<accession>A0ABP7RYM5</accession>
<dbReference type="RefSeq" id="WP_344869899.1">
    <property type="nucleotide sequence ID" value="NZ_BAABBP010000036.1"/>
</dbReference>